<proteinExistence type="predicted"/>
<gene>
    <name evidence="2" type="ORF">GPM918_LOCUS36969</name>
    <name evidence="3" type="ORF">SRO942_LOCUS37726</name>
</gene>
<feature type="region of interest" description="Disordered" evidence="1">
    <location>
        <begin position="75"/>
        <end position="109"/>
    </location>
</feature>
<comment type="caution">
    <text evidence="2">The sequence shown here is derived from an EMBL/GenBank/DDBJ whole genome shotgun (WGS) entry which is preliminary data.</text>
</comment>
<accession>A0A815TLF4</accession>
<evidence type="ECO:0000256" key="1">
    <source>
        <dbReference type="SAM" id="MobiDB-lite"/>
    </source>
</evidence>
<keyword evidence="4" id="KW-1185">Reference proteome</keyword>
<evidence type="ECO:0000313" key="4">
    <source>
        <dbReference type="Proteomes" id="UP000663829"/>
    </source>
</evidence>
<dbReference type="EMBL" id="CAJNOQ010022913">
    <property type="protein sequence ID" value="CAF1507648.1"/>
    <property type="molecule type" value="Genomic_DNA"/>
</dbReference>
<organism evidence="2 4">
    <name type="scientific">Didymodactylos carnosus</name>
    <dbReference type="NCBI Taxonomy" id="1234261"/>
    <lineage>
        <taxon>Eukaryota</taxon>
        <taxon>Metazoa</taxon>
        <taxon>Spiralia</taxon>
        <taxon>Gnathifera</taxon>
        <taxon>Rotifera</taxon>
        <taxon>Eurotatoria</taxon>
        <taxon>Bdelloidea</taxon>
        <taxon>Philodinida</taxon>
        <taxon>Philodinidae</taxon>
        <taxon>Didymodactylos</taxon>
    </lineage>
</organism>
<reference evidence="2" key="1">
    <citation type="submission" date="2021-02" db="EMBL/GenBank/DDBJ databases">
        <authorList>
            <person name="Nowell W R."/>
        </authorList>
    </citation>
    <scope>NUCLEOTIDE SEQUENCE</scope>
</reference>
<feature type="compositionally biased region" description="Basic and acidic residues" evidence="1">
    <location>
        <begin position="93"/>
        <end position="102"/>
    </location>
</feature>
<evidence type="ECO:0000313" key="3">
    <source>
        <dbReference type="EMBL" id="CAF4368803.1"/>
    </source>
</evidence>
<dbReference type="AlphaFoldDB" id="A0A815TLF4"/>
<name>A0A815TLF4_9BILA</name>
<dbReference type="Proteomes" id="UP000663829">
    <property type="component" value="Unassembled WGS sequence"/>
</dbReference>
<dbReference type="EMBL" id="CAJOBC010088445">
    <property type="protein sequence ID" value="CAF4368803.1"/>
    <property type="molecule type" value="Genomic_DNA"/>
</dbReference>
<protein>
    <submittedName>
        <fullName evidence="2">Uncharacterized protein</fullName>
    </submittedName>
</protein>
<dbReference type="Proteomes" id="UP000681722">
    <property type="component" value="Unassembled WGS sequence"/>
</dbReference>
<sequence length="109" mass="12012">MPTEGLETQIERVKIVYLKLPTTRRFHHMLFKQLQILKSSDDSNGVRIDELTANADEQSVVVCLQIVLFLSGKVRQQRSSTRAATGGVENDDDGRGVNHENDGGNGGGF</sequence>
<evidence type="ECO:0000313" key="2">
    <source>
        <dbReference type="EMBL" id="CAF1507648.1"/>
    </source>
</evidence>